<organism evidence="6">
    <name type="scientific">Enterobius vermicularis</name>
    <name type="common">Human pinworm</name>
    <dbReference type="NCBI Taxonomy" id="51028"/>
    <lineage>
        <taxon>Eukaryota</taxon>
        <taxon>Metazoa</taxon>
        <taxon>Ecdysozoa</taxon>
        <taxon>Nematoda</taxon>
        <taxon>Chromadorea</taxon>
        <taxon>Rhabditida</taxon>
        <taxon>Spirurina</taxon>
        <taxon>Oxyuridomorpha</taxon>
        <taxon>Oxyuroidea</taxon>
        <taxon>Oxyuridae</taxon>
        <taxon>Enterobius</taxon>
    </lineage>
</organism>
<evidence type="ECO:0000256" key="2">
    <source>
        <dbReference type="ARBA" id="ARBA00005375"/>
    </source>
</evidence>
<dbReference type="STRING" id="51028.A0A0N4VE34"/>
<dbReference type="SUPFAM" id="SSF53254">
    <property type="entry name" value="Phosphoglycerate mutase-like"/>
    <property type="match status" value="1"/>
</dbReference>
<dbReference type="Proteomes" id="UP000274131">
    <property type="component" value="Unassembled WGS sequence"/>
</dbReference>
<dbReference type="InterPro" id="IPR000560">
    <property type="entry name" value="His_Pase_clade-2"/>
</dbReference>
<evidence type="ECO:0000313" key="5">
    <source>
        <dbReference type="Proteomes" id="UP000274131"/>
    </source>
</evidence>
<keyword evidence="3" id="KW-0732">Signal</keyword>
<evidence type="ECO:0000313" key="4">
    <source>
        <dbReference type="EMBL" id="VDD93619.1"/>
    </source>
</evidence>
<evidence type="ECO:0000256" key="3">
    <source>
        <dbReference type="SAM" id="SignalP"/>
    </source>
</evidence>
<dbReference type="WBParaSite" id="EVEC_0000891801-mRNA-1">
    <property type="protein sequence ID" value="EVEC_0000891801-mRNA-1"/>
    <property type="gene ID" value="EVEC_0000891801"/>
</dbReference>
<dbReference type="GO" id="GO:0003993">
    <property type="term" value="F:acid phosphatase activity"/>
    <property type="evidence" value="ECO:0007669"/>
    <property type="project" value="UniProtKB-EC"/>
</dbReference>
<dbReference type="PROSITE" id="PS00616">
    <property type="entry name" value="HIS_ACID_PHOSPHAT_1"/>
    <property type="match status" value="1"/>
</dbReference>
<dbReference type="InterPro" id="IPR029033">
    <property type="entry name" value="His_PPase_superfam"/>
</dbReference>
<dbReference type="Pfam" id="PF00328">
    <property type="entry name" value="His_Phos_2"/>
    <property type="match status" value="1"/>
</dbReference>
<name>A0A0N4VE34_ENTVE</name>
<dbReference type="InterPro" id="IPR050645">
    <property type="entry name" value="Histidine_acid_phosphatase"/>
</dbReference>
<dbReference type="AlphaFoldDB" id="A0A0N4VE34"/>
<evidence type="ECO:0000256" key="1">
    <source>
        <dbReference type="ARBA" id="ARBA00000032"/>
    </source>
</evidence>
<accession>A0A0N4VE34</accession>
<comment type="catalytic activity">
    <reaction evidence="1">
        <text>a phosphate monoester + H2O = an alcohol + phosphate</text>
        <dbReference type="Rhea" id="RHEA:15017"/>
        <dbReference type="ChEBI" id="CHEBI:15377"/>
        <dbReference type="ChEBI" id="CHEBI:30879"/>
        <dbReference type="ChEBI" id="CHEBI:43474"/>
        <dbReference type="ChEBI" id="CHEBI:67140"/>
        <dbReference type="EC" id="3.1.3.2"/>
    </reaction>
</comment>
<keyword evidence="5" id="KW-1185">Reference proteome</keyword>
<gene>
    <name evidence="4" type="ORF">EVEC_LOCUS8370</name>
</gene>
<dbReference type="EMBL" id="UXUI01009392">
    <property type="protein sequence ID" value="VDD93619.1"/>
    <property type="molecule type" value="Genomic_DNA"/>
</dbReference>
<dbReference type="OrthoDB" id="258392at2759"/>
<reference evidence="4 5" key="2">
    <citation type="submission" date="2018-10" db="EMBL/GenBank/DDBJ databases">
        <authorList>
            <consortium name="Pathogen Informatics"/>
        </authorList>
    </citation>
    <scope>NUCLEOTIDE SEQUENCE [LARGE SCALE GENOMIC DNA]</scope>
</reference>
<dbReference type="PANTHER" id="PTHR11567:SF210">
    <property type="entry name" value="ACID PHOSPHATASE 5-RELATED"/>
    <property type="match status" value="1"/>
</dbReference>
<comment type="similarity">
    <text evidence="2">Belongs to the histidine acid phosphatase family.</text>
</comment>
<sequence length="358" mass="41341">MLRLFLLAYLAGNIVEGQRALIYVQAIWRHGDRAPKKLPYPKDQNTEASWPRGWAQLTNLGMQEMYDLGSFFRNRYKYFIGERFDMEKVGHNHIIFSSISFLSLVKVMVKSTNSERAIVSAQAFLRGMFPANGSDAWLEGEAWQPLPFYSRTLGDSDAILKPTDWKCSLYDKVSKQQNKDVFSKLEEKYADFFLFLKNVTGFKKVDLDKAAALNNIEKEIIHKLPQPDWVYKRWPEYMNQTTIEIIMELKRIRQINAFNSPEKARLRGGLLLGDWISRATNISHDMSIRPSKMILYSTHDGTISSLMYALGIGDEKLIPYAACLIMEIYKTPDNSSEIRVSIFCSLVIRIFKIKFILS</sequence>
<dbReference type="CDD" id="cd07061">
    <property type="entry name" value="HP_HAP_like"/>
    <property type="match status" value="1"/>
</dbReference>
<proteinExistence type="inferred from homology"/>
<feature type="chain" id="PRO_5043122847" evidence="3">
    <location>
        <begin position="18"/>
        <end position="358"/>
    </location>
</feature>
<evidence type="ECO:0000313" key="6">
    <source>
        <dbReference type="WBParaSite" id="EVEC_0000891801-mRNA-1"/>
    </source>
</evidence>
<reference evidence="6" key="1">
    <citation type="submission" date="2017-02" db="UniProtKB">
        <authorList>
            <consortium name="WormBaseParasite"/>
        </authorList>
    </citation>
    <scope>IDENTIFICATION</scope>
</reference>
<dbReference type="InterPro" id="IPR033379">
    <property type="entry name" value="Acid_Pase_AS"/>
</dbReference>
<feature type="signal peptide" evidence="3">
    <location>
        <begin position="1"/>
        <end position="17"/>
    </location>
</feature>
<dbReference type="PANTHER" id="PTHR11567">
    <property type="entry name" value="ACID PHOSPHATASE-RELATED"/>
    <property type="match status" value="1"/>
</dbReference>
<dbReference type="Gene3D" id="3.40.50.1240">
    <property type="entry name" value="Phosphoglycerate mutase-like"/>
    <property type="match status" value="1"/>
</dbReference>
<protein>
    <submittedName>
        <fullName evidence="6">Lysosomal acid phosphatase</fullName>
    </submittedName>
</protein>